<sequence>MKLELSMTSITEAVPQQPNGHHMVNGHDENAYVDVTEQGRSEEKPLNLWQRFKKKMFRMEMLLAWTLLGVVCGIALGAGLYGSHLSKTAISLIGYPGEIMLRSFKLLILPLMVFALMSGVFALRSTKTGSGKVTRWALTYYLLSMIIAVVIGIVCVYAINPGRSRPFSGSGASGACSAKNSGEVQAANSTTKAKTTVDSILDLGRDLIPENVVQAAAAPNYLGVMVFVVTFAAFLIKVGERAEPIIQMIEVCNEVVIKIIHLVILITPVGIASWIATAILKACSIKHLVSSLGLFIVTVLSGIGIHFFIALPLTLLVLARRNPLRAFKSWLPAFAMALGTSSSAATMPVSMECGIKHGCNSGIVNFVLPLGTNINRDGTALYEGVAVIFICQAHGRDLSVGQVLVIVIVATLAAIGTASIPHAGLITLITALQATGNSEFLSDLSLLYAVDWILGMFRTVCNVWGDACATLVVDAWLKKYGKGIQMSPHEDGETLKLEEGLERKDSIITNHAE</sequence>
<dbReference type="InterPro" id="IPR001991">
    <property type="entry name" value="Na-dicarboxylate_symporter"/>
</dbReference>
<gene>
    <name evidence="7" type="ORF">R1flu_022687</name>
</gene>
<feature type="transmembrane region" description="Helical" evidence="6">
    <location>
        <begin position="61"/>
        <end position="83"/>
    </location>
</feature>
<feature type="transmembrane region" description="Helical" evidence="6">
    <location>
        <begin position="292"/>
        <end position="319"/>
    </location>
</feature>
<dbReference type="InterPro" id="IPR036458">
    <property type="entry name" value="Na:dicarbo_symporter_sf"/>
</dbReference>
<keyword evidence="5 6" id="KW-0472">Membrane</keyword>
<feature type="transmembrane region" description="Helical" evidence="6">
    <location>
        <begin position="136"/>
        <end position="159"/>
    </location>
</feature>
<evidence type="ECO:0000256" key="4">
    <source>
        <dbReference type="ARBA" id="ARBA00022989"/>
    </source>
</evidence>
<evidence type="ECO:0000256" key="5">
    <source>
        <dbReference type="ARBA" id="ARBA00023136"/>
    </source>
</evidence>
<dbReference type="Gene3D" id="1.10.3860.10">
    <property type="entry name" value="Sodium:dicarboxylate symporter"/>
    <property type="match status" value="1"/>
</dbReference>
<comment type="caution">
    <text evidence="7">The sequence shown here is derived from an EMBL/GenBank/DDBJ whole genome shotgun (WGS) entry which is preliminary data.</text>
</comment>
<dbReference type="PRINTS" id="PR00173">
    <property type="entry name" value="EDTRNSPORT"/>
</dbReference>
<accession>A0ABD1XPY0</accession>
<dbReference type="EMBL" id="JBHFFA010000007">
    <property type="protein sequence ID" value="KAL2610995.1"/>
    <property type="molecule type" value="Genomic_DNA"/>
</dbReference>
<name>A0ABD1XPY0_9MARC</name>
<comment type="subcellular location">
    <subcellularLocation>
        <location evidence="1 6">Membrane</location>
        <topology evidence="1 6">Multi-pass membrane protein</topology>
    </subcellularLocation>
</comment>
<evidence type="ECO:0000256" key="1">
    <source>
        <dbReference type="ARBA" id="ARBA00004141"/>
    </source>
</evidence>
<comment type="similarity">
    <text evidence="6">Belongs to the dicarboxylate/amino acid:cation symporter (DAACS) (TC 2.A.23) family.</text>
</comment>
<dbReference type="GO" id="GO:0016020">
    <property type="term" value="C:membrane"/>
    <property type="evidence" value="ECO:0007669"/>
    <property type="project" value="UniProtKB-SubCell"/>
</dbReference>
<dbReference type="PANTHER" id="PTHR11958:SF63">
    <property type="entry name" value="AMINO ACID TRANSPORTER"/>
    <property type="match status" value="1"/>
</dbReference>
<keyword evidence="4 6" id="KW-1133">Transmembrane helix</keyword>
<keyword evidence="8" id="KW-1185">Reference proteome</keyword>
<dbReference type="AlphaFoldDB" id="A0ABD1XPY0"/>
<evidence type="ECO:0000313" key="7">
    <source>
        <dbReference type="EMBL" id="KAL2610995.1"/>
    </source>
</evidence>
<feature type="transmembrane region" description="Helical" evidence="6">
    <location>
        <begin position="103"/>
        <end position="124"/>
    </location>
</feature>
<dbReference type="SUPFAM" id="SSF118215">
    <property type="entry name" value="Proton glutamate symport protein"/>
    <property type="match status" value="1"/>
</dbReference>
<dbReference type="PANTHER" id="PTHR11958">
    <property type="entry name" value="SODIUM/DICARBOXYLATE SYMPORTER-RELATED"/>
    <property type="match status" value="1"/>
</dbReference>
<feature type="transmembrane region" description="Helical" evidence="6">
    <location>
        <begin position="221"/>
        <end position="238"/>
    </location>
</feature>
<proteinExistence type="inferred from homology"/>
<feature type="transmembrane region" description="Helical" evidence="6">
    <location>
        <begin position="403"/>
        <end position="432"/>
    </location>
</feature>
<evidence type="ECO:0000256" key="2">
    <source>
        <dbReference type="ARBA" id="ARBA00022448"/>
    </source>
</evidence>
<dbReference type="InterPro" id="IPR050746">
    <property type="entry name" value="DAACS"/>
</dbReference>
<keyword evidence="2 6" id="KW-0813">Transport</keyword>
<keyword evidence="3 6" id="KW-0812">Transmembrane</keyword>
<dbReference type="Proteomes" id="UP001605036">
    <property type="component" value="Unassembled WGS sequence"/>
</dbReference>
<evidence type="ECO:0000256" key="6">
    <source>
        <dbReference type="RuleBase" id="RU361216"/>
    </source>
</evidence>
<reference evidence="7 8" key="1">
    <citation type="submission" date="2024-09" db="EMBL/GenBank/DDBJ databases">
        <title>Chromosome-scale assembly of Riccia fluitans.</title>
        <authorList>
            <person name="Paukszto L."/>
            <person name="Sawicki J."/>
            <person name="Karawczyk K."/>
            <person name="Piernik-Szablinska J."/>
            <person name="Szczecinska M."/>
            <person name="Mazdziarz M."/>
        </authorList>
    </citation>
    <scope>NUCLEOTIDE SEQUENCE [LARGE SCALE GENOMIC DNA]</scope>
    <source>
        <strain evidence="7">Rf_01</strain>
        <tissue evidence="7">Aerial parts of the thallus</tissue>
    </source>
</reference>
<evidence type="ECO:0000256" key="3">
    <source>
        <dbReference type="ARBA" id="ARBA00022692"/>
    </source>
</evidence>
<dbReference type="GO" id="GO:0015293">
    <property type="term" value="F:symporter activity"/>
    <property type="evidence" value="ECO:0007669"/>
    <property type="project" value="UniProtKB-UniRule"/>
</dbReference>
<protein>
    <recommendedName>
        <fullName evidence="6">Amino acid transporter</fullName>
    </recommendedName>
</protein>
<keyword evidence="6" id="KW-0769">Symport</keyword>
<evidence type="ECO:0000313" key="8">
    <source>
        <dbReference type="Proteomes" id="UP001605036"/>
    </source>
</evidence>
<feature type="transmembrane region" description="Helical" evidence="6">
    <location>
        <begin position="259"/>
        <end position="280"/>
    </location>
</feature>
<organism evidence="7 8">
    <name type="scientific">Riccia fluitans</name>
    <dbReference type="NCBI Taxonomy" id="41844"/>
    <lineage>
        <taxon>Eukaryota</taxon>
        <taxon>Viridiplantae</taxon>
        <taxon>Streptophyta</taxon>
        <taxon>Embryophyta</taxon>
        <taxon>Marchantiophyta</taxon>
        <taxon>Marchantiopsida</taxon>
        <taxon>Marchantiidae</taxon>
        <taxon>Marchantiales</taxon>
        <taxon>Ricciaceae</taxon>
        <taxon>Riccia</taxon>
    </lineage>
</organism>
<dbReference type="Pfam" id="PF00375">
    <property type="entry name" value="SDF"/>
    <property type="match status" value="1"/>
</dbReference>